<name>A0A078MC49_9BACL</name>
<dbReference type="HOGENOM" id="CLU_124404_0_0_9"/>
<accession>A0A078MC49</accession>
<sequence length="187" mass="21176">MTEKKEIAEVLAQLESEEQLASLQYLVEKLPTFVDSLKVAEDKLAFVTASMQDERSLKMIAAETEEKIERLHIDESHINAMMDLVQLLPRLAPVVQQLDNVMSFAQSVWGDKRTVDQLLTTTKETVNLYVPIDKGQEIIEETKEEFARTKDSAPISVFGLMKMIKDPVVQDGLKMAQAFLTVANKHR</sequence>
<evidence type="ECO:0008006" key="2">
    <source>
        <dbReference type="Google" id="ProtNLM"/>
    </source>
</evidence>
<proteinExistence type="predicted"/>
<dbReference type="AlphaFoldDB" id="A0A078MC49"/>
<dbReference type="EMBL" id="LN483075">
    <property type="protein sequence ID" value="CEA03769.1"/>
    <property type="molecule type" value="Genomic_DNA"/>
</dbReference>
<dbReference type="PATRIC" id="fig|1461583.4.peg.1615"/>
<gene>
    <name evidence="1" type="ORF">BN1050_01678</name>
</gene>
<evidence type="ECO:0000313" key="1">
    <source>
        <dbReference type="EMBL" id="CEA03769.1"/>
    </source>
</evidence>
<organism evidence="1">
    <name type="scientific">Metalysinibacillus saudimassiliensis</name>
    <dbReference type="NCBI Taxonomy" id="1461583"/>
    <lineage>
        <taxon>Bacteria</taxon>
        <taxon>Bacillati</taxon>
        <taxon>Bacillota</taxon>
        <taxon>Bacilli</taxon>
        <taxon>Bacillales</taxon>
        <taxon>Caryophanaceae</taxon>
        <taxon>Metalysinibacillus</taxon>
    </lineage>
</organism>
<protein>
    <recommendedName>
        <fullName evidence="2">DUF1641 domain-containing protein</fullName>
    </recommendedName>
</protein>
<reference evidence="1" key="1">
    <citation type="submission" date="2014-07" db="EMBL/GenBank/DDBJ databases">
        <authorList>
            <person name="Urmite Genomes Urmite Genomes"/>
        </authorList>
    </citation>
    <scope>NUCLEOTIDE SEQUENCE</scope>
    <source>
        <strain evidence="1">13S34_air</strain>
    </source>
</reference>